<gene>
    <name evidence="2" type="ORF">D5R81_00765</name>
</gene>
<proteinExistence type="predicted"/>
<protein>
    <recommendedName>
        <fullName evidence="4">Choice-of-anchor D domain-containing protein</fullName>
    </recommendedName>
</protein>
<keyword evidence="1" id="KW-0732">Signal</keyword>
<sequence>MKRSPRFISLAICAFLLLSKQGFALPDLLTPTDITSGIQRGNALFIYIVNQGDNCLYGGNSIMQCILVDNKLQNCTTHYVQAFSGPYKIIARNTNRNATQLFINPKNSNNFYMVQTNRAGRISDNAHYTFSGSAMGGSIINMMYNSFNDKLYITQDQSNHWGNLVVCGFSSDTNSISSCSDAGRINTPSFTFDNTKSHIFGWGNQARLSKTDIKYPLKANINPDGHISSINQGDEVSIPAEMTPASIATLNNKWWGSFIESLRVNKWTDFPPTTNYDLQQFNSPLASNIVLKTIRNRVFSVFPDDNKIEICTSMSDLSCTDAFRYLTIINSETGLPVTSLSVTHDSSGTLIFRNVNNSFIEHENLTITGIPDELRAAFSGSCIGKTSFDSPRSSSGRCSLSYNFARLQNEYQGSFNYNFSVKSNSGVSTYGVQFDIDNHLPPQPKLELLTPDLVQQINSLDLTGASSGTVLIYNVSEPMAVAHNINVRIPEQISNYFSSTSSTCLVQTPLTLPGGESCTLNYIIPTSPESDSQGTHVIQVNSDETSIPVTLSVDIASGPNLVLRAQDDIQDLTRLTLSPGSVGDLSVLNTGGTAVQNVQIRLPSSLSGLFSGTCITPSTLVAQTGTCSLHYEIPLTTLLDGTYNMSINSENFEQNFIPIVISPPQIDPNSRIGITDDETVSALTSRKDLFTYTTGSFTVSNQTDEDIMDFSTRISNLGLHSSGYIDGSCFTTSVFEARSTCNVTYRITDNITPARANIIFGEGTNEIAVLPIDITGDPAIEVSANENEIDLSGISMDASNPSMTFTFMNRTLSTITHFNLVASGDASQTISTNNCPINLPASQSCEISIHLSDQFPAIGRHSLNIRGSGLINRNIPFTINKADPDIVTIDNRGGYTMYVQSTEYHGVGSESCSEGTDCYTTTNSGRFTNPHSKTIESVHNRLIYFKIIAGKTRSLSSCDGGKIRCSRATLNPNCYYYDDGSNSINAQNSCAANY</sequence>
<feature type="signal peptide" evidence="1">
    <location>
        <begin position="1"/>
        <end position="24"/>
    </location>
</feature>
<feature type="chain" id="PRO_5017433885" description="Choice-of-anchor D domain-containing protein" evidence="1">
    <location>
        <begin position="25"/>
        <end position="994"/>
    </location>
</feature>
<evidence type="ECO:0000256" key="1">
    <source>
        <dbReference type="SAM" id="SignalP"/>
    </source>
</evidence>
<reference evidence="2 3" key="1">
    <citation type="submission" date="2018-09" db="EMBL/GenBank/DDBJ databases">
        <title>Phylogeny of the Shewanellaceae, and recommendation for two new genera, Pseudoshewanella and Parashewanella.</title>
        <authorList>
            <person name="Wang G."/>
        </authorList>
    </citation>
    <scope>NUCLEOTIDE SEQUENCE [LARGE SCALE GENOMIC DNA]</scope>
    <source>
        <strain evidence="2 3">KCTC 22492</strain>
    </source>
</reference>
<dbReference type="RefSeq" id="WP_121851754.1">
    <property type="nucleotide sequence ID" value="NZ_CP037952.1"/>
</dbReference>
<evidence type="ECO:0008006" key="4">
    <source>
        <dbReference type="Google" id="ProtNLM"/>
    </source>
</evidence>
<comment type="caution">
    <text evidence="2">The sequence shown here is derived from an EMBL/GenBank/DDBJ whole genome shotgun (WGS) entry which is preliminary data.</text>
</comment>
<dbReference type="OrthoDB" id="6412386at2"/>
<accession>A0A3A6U5S1</accession>
<dbReference type="EMBL" id="QYYH01000003">
    <property type="protein sequence ID" value="RJY19385.1"/>
    <property type="molecule type" value="Genomic_DNA"/>
</dbReference>
<name>A0A3A6U5S1_9GAMM</name>
<keyword evidence="3" id="KW-1185">Reference proteome</keyword>
<organism evidence="2 3">
    <name type="scientific">Parashewanella spongiae</name>
    <dbReference type="NCBI Taxonomy" id="342950"/>
    <lineage>
        <taxon>Bacteria</taxon>
        <taxon>Pseudomonadati</taxon>
        <taxon>Pseudomonadota</taxon>
        <taxon>Gammaproteobacteria</taxon>
        <taxon>Alteromonadales</taxon>
        <taxon>Shewanellaceae</taxon>
        <taxon>Parashewanella</taxon>
    </lineage>
</organism>
<evidence type="ECO:0000313" key="3">
    <source>
        <dbReference type="Proteomes" id="UP000273022"/>
    </source>
</evidence>
<dbReference type="AlphaFoldDB" id="A0A3A6U5S1"/>
<dbReference type="Proteomes" id="UP000273022">
    <property type="component" value="Unassembled WGS sequence"/>
</dbReference>
<evidence type="ECO:0000313" key="2">
    <source>
        <dbReference type="EMBL" id="RJY19385.1"/>
    </source>
</evidence>